<organism evidence="1 2">
    <name type="scientific">Trifolium medium</name>
    <dbReference type="NCBI Taxonomy" id="97028"/>
    <lineage>
        <taxon>Eukaryota</taxon>
        <taxon>Viridiplantae</taxon>
        <taxon>Streptophyta</taxon>
        <taxon>Embryophyta</taxon>
        <taxon>Tracheophyta</taxon>
        <taxon>Spermatophyta</taxon>
        <taxon>Magnoliopsida</taxon>
        <taxon>eudicotyledons</taxon>
        <taxon>Gunneridae</taxon>
        <taxon>Pentapetalae</taxon>
        <taxon>rosids</taxon>
        <taxon>fabids</taxon>
        <taxon>Fabales</taxon>
        <taxon>Fabaceae</taxon>
        <taxon>Papilionoideae</taxon>
        <taxon>50 kb inversion clade</taxon>
        <taxon>NPAAA clade</taxon>
        <taxon>Hologalegina</taxon>
        <taxon>IRL clade</taxon>
        <taxon>Trifolieae</taxon>
        <taxon>Trifolium</taxon>
    </lineage>
</organism>
<dbReference type="EMBL" id="LXQA010508935">
    <property type="protein sequence ID" value="MCI56221.1"/>
    <property type="molecule type" value="Genomic_DNA"/>
</dbReference>
<evidence type="ECO:0000313" key="1">
    <source>
        <dbReference type="EMBL" id="MCI56221.1"/>
    </source>
</evidence>
<sequence length="62" mass="6698">AIASSKTLGAENWAFSAFRHLAPRRAAPRALALFKAVLVSAISAARQVGCASRRHWSQVDFC</sequence>
<dbReference type="AlphaFoldDB" id="A0A392T518"/>
<reference evidence="1 2" key="1">
    <citation type="journal article" date="2018" name="Front. Plant Sci.">
        <title>Red Clover (Trifolium pratense) and Zigzag Clover (T. medium) - A Picture of Genomic Similarities and Differences.</title>
        <authorList>
            <person name="Dluhosova J."/>
            <person name="Istvanek J."/>
            <person name="Nedelnik J."/>
            <person name="Repkova J."/>
        </authorList>
    </citation>
    <scope>NUCLEOTIDE SEQUENCE [LARGE SCALE GENOMIC DNA]</scope>
    <source>
        <strain evidence="2">cv. 10/8</strain>
        <tissue evidence="1">Leaf</tissue>
    </source>
</reference>
<accession>A0A392T518</accession>
<evidence type="ECO:0000313" key="2">
    <source>
        <dbReference type="Proteomes" id="UP000265520"/>
    </source>
</evidence>
<proteinExistence type="predicted"/>
<name>A0A392T518_9FABA</name>
<keyword evidence="2" id="KW-1185">Reference proteome</keyword>
<feature type="non-terminal residue" evidence="1">
    <location>
        <position position="1"/>
    </location>
</feature>
<protein>
    <submittedName>
        <fullName evidence="1">Uncharacterized protein</fullName>
    </submittedName>
</protein>
<comment type="caution">
    <text evidence="1">The sequence shown here is derived from an EMBL/GenBank/DDBJ whole genome shotgun (WGS) entry which is preliminary data.</text>
</comment>
<dbReference type="Proteomes" id="UP000265520">
    <property type="component" value="Unassembled WGS sequence"/>
</dbReference>